<evidence type="ECO:0000313" key="2">
    <source>
        <dbReference type="EMBL" id="KAK1617238.1"/>
    </source>
</evidence>
<comment type="caution">
    <text evidence="2">The sequence shown here is derived from an EMBL/GenBank/DDBJ whole genome shotgun (WGS) entry which is preliminary data.</text>
</comment>
<organism evidence="2 3">
    <name type="scientific">Lolium multiflorum</name>
    <name type="common">Italian ryegrass</name>
    <name type="synonym">Lolium perenne subsp. multiflorum</name>
    <dbReference type="NCBI Taxonomy" id="4521"/>
    <lineage>
        <taxon>Eukaryota</taxon>
        <taxon>Viridiplantae</taxon>
        <taxon>Streptophyta</taxon>
        <taxon>Embryophyta</taxon>
        <taxon>Tracheophyta</taxon>
        <taxon>Spermatophyta</taxon>
        <taxon>Magnoliopsida</taxon>
        <taxon>Liliopsida</taxon>
        <taxon>Poales</taxon>
        <taxon>Poaceae</taxon>
        <taxon>BOP clade</taxon>
        <taxon>Pooideae</taxon>
        <taxon>Poodae</taxon>
        <taxon>Poeae</taxon>
        <taxon>Poeae Chloroplast Group 2 (Poeae type)</taxon>
        <taxon>Loliodinae</taxon>
        <taxon>Loliinae</taxon>
        <taxon>Lolium</taxon>
    </lineage>
</organism>
<gene>
    <name evidence="2" type="ORF">QYE76_022755</name>
</gene>
<evidence type="ECO:0000256" key="1">
    <source>
        <dbReference type="SAM" id="MobiDB-lite"/>
    </source>
</evidence>
<evidence type="ECO:0000313" key="3">
    <source>
        <dbReference type="Proteomes" id="UP001231189"/>
    </source>
</evidence>
<dbReference type="AlphaFoldDB" id="A0AAD8VUC8"/>
<dbReference type="EMBL" id="JAUUTY010000006">
    <property type="protein sequence ID" value="KAK1617238.1"/>
    <property type="molecule type" value="Genomic_DNA"/>
</dbReference>
<dbReference type="Proteomes" id="UP001231189">
    <property type="component" value="Unassembled WGS sequence"/>
</dbReference>
<reference evidence="2" key="1">
    <citation type="submission" date="2023-07" db="EMBL/GenBank/DDBJ databases">
        <title>A chromosome-level genome assembly of Lolium multiflorum.</title>
        <authorList>
            <person name="Chen Y."/>
            <person name="Copetti D."/>
            <person name="Kolliker R."/>
            <person name="Studer B."/>
        </authorList>
    </citation>
    <scope>NUCLEOTIDE SEQUENCE</scope>
    <source>
        <strain evidence="2">02402/16</strain>
        <tissue evidence="2">Leaf</tissue>
    </source>
</reference>
<proteinExistence type="predicted"/>
<feature type="region of interest" description="Disordered" evidence="1">
    <location>
        <begin position="166"/>
        <end position="196"/>
    </location>
</feature>
<keyword evidence="3" id="KW-1185">Reference proteome</keyword>
<name>A0AAD8VUC8_LOLMU</name>
<protein>
    <submittedName>
        <fullName evidence="2">Uncharacterized protein</fullName>
    </submittedName>
</protein>
<accession>A0AAD8VUC8</accession>
<sequence length="216" mass="23798">MALWPSVRPFLSGHFTTFVTGAYQFLLETAKEKQSAQSYGSEEVSMNEFGNVLYCINTRFSCITMLLKEPCLSPERPLKPVENPTVPTGTARSLLSYCCLGVLLRICEFSKAIQLFGNLTVEAAVDWWPETTRYLGPICWGALVDVFDAAVAVAVVHQKEIKAERGSPVQPAARKAEKHSAIGAPPGFPQSQGGHLRRRWMGKKSQVALSAMALRH</sequence>